<dbReference type="InterPro" id="IPR050482">
    <property type="entry name" value="Sensor_HK_TwoCompSys"/>
</dbReference>
<dbReference type="RefSeq" id="WP_256865354.1">
    <property type="nucleotide sequence ID" value="NZ_BAABJG010000014.1"/>
</dbReference>
<keyword evidence="9" id="KW-0812">Transmembrane</keyword>
<keyword evidence="8" id="KW-0902">Two-component regulatory system</keyword>
<keyword evidence="7" id="KW-0067">ATP-binding</keyword>
<dbReference type="InterPro" id="IPR036890">
    <property type="entry name" value="HATPase_C_sf"/>
</dbReference>
<evidence type="ECO:0000256" key="6">
    <source>
        <dbReference type="ARBA" id="ARBA00022777"/>
    </source>
</evidence>
<keyword evidence="4" id="KW-0808">Transferase</keyword>
<name>A0ABW3UT86_9BACL</name>
<keyword evidence="9" id="KW-0472">Membrane</keyword>
<dbReference type="SUPFAM" id="SSF55874">
    <property type="entry name" value="ATPase domain of HSP90 chaperone/DNA topoisomerase II/histidine kinase"/>
    <property type="match status" value="1"/>
</dbReference>
<dbReference type="EMBL" id="JBHTLU010000036">
    <property type="protein sequence ID" value="MFD1223596.1"/>
    <property type="molecule type" value="Genomic_DNA"/>
</dbReference>
<proteinExistence type="predicted"/>
<dbReference type="GO" id="GO:0016301">
    <property type="term" value="F:kinase activity"/>
    <property type="evidence" value="ECO:0007669"/>
    <property type="project" value="UniProtKB-KW"/>
</dbReference>
<comment type="caution">
    <text evidence="11">The sequence shown here is derived from an EMBL/GenBank/DDBJ whole genome shotgun (WGS) entry which is preliminary data.</text>
</comment>
<dbReference type="EC" id="2.7.13.3" evidence="2"/>
<dbReference type="CDD" id="cd16917">
    <property type="entry name" value="HATPase_UhpB-NarQ-NarX-like"/>
    <property type="match status" value="1"/>
</dbReference>
<evidence type="ECO:0000256" key="4">
    <source>
        <dbReference type="ARBA" id="ARBA00022679"/>
    </source>
</evidence>
<evidence type="ECO:0000256" key="9">
    <source>
        <dbReference type="SAM" id="Phobius"/>
    </source>
</evidence>
<keyword evidence="5" id="KW-0547">Nucleotide-binding</keyword>
<reference evidence="12" key="1">
    <citation type="journal article" date="2019" name="Int. J. Syst. Evol. Microbiol.">
        <title>The Global Catalogue of Microorganisms (GCM) 10K type strain sequencing project: providing services to taxonomists for standard genome sequencing and annotation.</title>
        <authorList>
            <consortium name="The Broad Institute Genomics Platform"/>
            <consortium name="The Broad Institute Genome Sequencing Center for Infectious Disease"/>
            <person name="Wu L."/>
            <person name="Ma J."/>
        </authorList>
    </citation>
    <scope>NUCLEOTIDE SEQUENCE [LARGE SCALE GENOMIC DNA]</scope>
    <source>
        <strain evidence="12">CCUG 53270</strain>
    </source>
</reference>
<accession>A0ABW3UT86</accession>
<sequence>MFSIAVFLLVNLFYSRAEKRKKWLFHLLILDFLVSATYGYIFIGGHFPNQLFVGITALAILMFFNSFRMLIITCIFLLILYLVTMGSVDWYLYKQFDGMSYFITCSFIIFAGIVSTLIHFYHKARKDTLMLYEQLMESHERLQVYAIKAEEWAASRERVRIAREIHDTVGHKLTGLIVQMQAARKLSQVDAKRSESVYLECEDLIRSALQEVRLAVRMVRDEPVQPMFLHEGLNKLSEEFTKIAQVATRFEVEGSAVLLPGELQLTAYRIVQESLTNAKKHADAEHALIRIIYSEGGFSLCISNDGDVPDEVKPGFGLLNLQERVKEWNGRVSFGRVDPMQFVVQANIPYPKTETGVPLLETPGS</sequence>
<dbReference type="PANTHER" id="PTHR24421:SF10">
    <property type="entry name" value="NITRATE_NITRITE SENSOR PROTEIN NARQ"/>
    <property type="match status" value="1"/>
</dbReference>
<evidence type="ECO:0000256" key="7">
    <source>
        <dbReference type="ARBA" id="ARBA00022840"/>
    </source>
</evidence>
<feature type="transmembrane region" description="Helical" evidence="9">
    <location>
        <begin position="99"/>
        <end position="121"/>
    </location>
</feature>
<dbReference type="Proteomes" id="UP001597180">
    <property type="component" value="Unassembled WGS sequence"/>
</dbReference>
<dbReference type="Pfam" id="PF07730">
    <property type="entry name" value="HisKA_3"/>
    <property type="match status" value="1"/>
</dbReference>
<evidence type="ECO:0000313" key="12">
    <source>
        <dbReference type="Proteomes" id="UP001597180"/>
    </source>
</evidence>
<comment type="catalytic activity">
    <reaction evidence="1">
        <text>ATP + protein L-histidine = ADP + protein N-phospho-L-histidine.</text>
        <dbReference type="EC" id="2.7.13.3"/>
    </reaction>
</comment>
<feature type="transmembrane region" description="Helical" evidence="9">
    <location>
        <begin position="23"/>
        <end position="41"/>
    </location>
</feature>
<feature type="transmembrane region" description="Helical" evidence="9">
    <location>
        <begin position="47"/>
        <end position="64"/>
    </location>
</feature>
<evidence type="ECO:0000256" key="1">
    <source>
        <dbReference type="ARBA" id="ARBA00000085"/>
    </source>
</evidence>
<evidence type="ECO:0000256" key="8">
    <source>
        <dbReference type="ARBA" id="ARBA00023012"/>
    </source>
</evidence>
<gene>
    <name evidence="11" type="ORF">ACFQ4B_26090</name>
</gene>
<protein>
    <recommendedName>
        <fullName evidence="2">histidine kinase</fullName>
        <ecNumber evidence="2">2.7.13.3</ecNumber>
    </recommendedName>
</protein>
<feature type="transmembrane region" description="Helical" evidence="9">
    <location>
        <begin position="71"/>
        <end position="93"/>
    </location>
</feature>
<feature type="domain" description="Signal transduction histidine kinase subgroup 3 dimerisation and phosphoacceptor" evidence="10">
    <location>
        <begin position="157"/>
        <end position="221"/>
    </location>
</feature>
<dbReference type="Gene3D" id="1.20.5.1930">
    <property type="match status" value="1"/>
</dbReference>
<keyword evidence="9" id="KW-1133">Transmembrane helix</keyword>
<dbReference type="InterPro" id="IPR011712">
    <property type="entry name" value="Sig_transdc_His_kin_sub3_dim/P"/>
</dbReference>
<dbReference type="PANTHER" id="PTHR24421">
    <property type="entry name" value="NITRATE/NITRITE SENSOR PROTEIN NARX-RELATED"/>
    <property type="match status" value="1"/>
</dbReference>
<dbReference type="Gene3D" id="3.30.565.10">
    <property type="entry name" value="Histidine kinase-like ATPase, C-terminal domain"/>
    <property type="match status" value="1"/>
</dbReference>
<keyword evidence="6 11" id="KW-0418">Kinase</keyword>
<evidence type="ECO:0000313" key="11">
    <source>
        <dbReference type="EMBL" id="MFD1223596.1"/>
    </source>
</evidence>
<organism evidence="11 12">
    <name type="scientific">Paenibacillus vulneris</name>
    <dbReference type="NCBI Taxonomy" id="1133364"/>
    <lineage>
        <taxon>Bacteria</taxon>
        <taxon>Bacillati</taxon>
        <taxon>Bacillota</taxon>
        <taxon>Bacilli</taxon>
        <taxon>Bacillales</taxon>
        <taxon>Paenibacillaceae</taxon>
        <taxon>Paenibacillus</taxon>
    </lineage>
</organism>
<keyword evidence="3" id="KW-0597">Phosphoprotein</keyword>
<evidence type="ECO:0000256" key="5">
    <source>
        <dbReference type="ARBA" id="ARBA00022741"/>
    </source>
</evidence>
<keyword evidence="12" id="KW-1185">Reference proteome</keyword>
<evidence type="ECO:0000256" key="2">
    <source>
        <dbReference type="ARBA" id="ARBA00012438"/>
    </source>
</evidence>
<evidence type="ECO:0000256" key="3">
    <source>
        <dbReference type="ARBA" id="ARBA00022553"/>
    </source>
</evidence>
<evidence type="ECO:0000259" key="10">
    <source>
        <dbReference type="Pfam" id="PF07730"/>
    </source>
</evidence>